<feature type="transmembrane region" description="Helical" evidence="1">
    <location>
        <begin position="297"/>
        <end position="315"/>
    </location>
</feature>
<dbReference type="EMBL" id="FPHP01000022">
    <property type="protein sequence ID" value="SFV75197.1"/>
    <property type="molecule type" value="Genomic_DNA"/>
</dbReference>
<protein>
    <submittedName>
        <fullName evidence="2">Membrane protein, putative</fullName>
    </submittedName>
</protein>
<dbReference type="InterPro" id="IPR032809">
    <property type="entry name" value="Put_HupE_UreJ"/>
</dbReference>
<reference evidence="2" key="1">
    <citation type="submission" date="2016-10" db="EMBL/GenBank/DDBJ databases">
        <authorList>
            <person name="de Groot N.N."/>
        </authorList>
    </citation>
    <scope>NUCLEOTIDE SEQUENCE</scope>
</reference>
<dbReference type="AlphaFoldDB" id="A0A1W1BJ73"/>
<accession>A0A1W1BJ73</accession>
<gene>
    <name evidence="3" type="ORF">MNB_SM-3-244</name>
    <name evidence="2" type="ORF">MNB_SM-7-937</name>
</gene>
<dbReference type="EMBL" id="FPHB01000022">
    <property type="protein sequence ID" value="SFV53553.1"/>
    <property type="molecule type" value="Genomic_DNA"/>
</dbReference>
<feature type="transmembrane region" description="Helical" evidence="1">
    <location>
        <begin position="263"/>
        <end position="285"/>
    </location>
</feature>
<dbReference type="Pfam" id="PF13795">
    <property type="entry name" value="HupE_UreJ_2"/>
    <property type="match status" value="1"/>
</dbReference>
<evidence type="ECO:0000256" key="1">
    <source>
        <dbReference type="SAM" id="Phobius"/>
    </source>
</evidence>
<organism evidence="2">
    <name type="scientific">hydrothermal vent metagenome</name>
    <dbReference type="NCBI Taxonomy" id="652676"/>
    <lineage>
        <taxon>unclassified sequences</taxon>
        <taxon>metagenomes</taxon>
        <taxon>ecological metagenomes</taxon>
    </lineage>
</organism>
<proteinExistence type="predicted"/>
<feature type="transmembrane region" description="Helical" evidence="1">
    <location>
        <begin position="201"/>
        <end position="218"/>
    </location>
</feature>
<keyword evidence="1" id="KW-0472">Membrane</keyword>
<feature type="transmembrane region" description="Helical" evidence="1">
    <location>
        <begin position="172"/>
        <end position="195"/>
    </location>
</feature>
<evidence type="ECO:0000313" key="2">
    <source>
        <dbReference type="EMBL" id="SFV53553.1"/>
    </source>
</evidence>
<feature type="transmembrane region" description="Helical" evidence="1">
    <location>
        <begin position="230"/>
        <end position="251"/>
    </location>
</feature>
<feature type="transmembrane region" description="Helical" evidence="1">
    <location>
        <begin position="148"/>
        <end position="165"/>
    </location>
</feature>
<keyword evidence="1" id="KW-1133">Transmembrane helix</keyword>
<sequence length="321" mass="36500">MTRYFFIFFLLGTLLYGHRTGLSYINIVEDAQKNITITYKKPLQDAKFKDLKIRYPSSCKHTSNIREFIDNGYKVAKYSLYCSSSGLYKKRIWVEGLKTNDRGVLIRYESPTTTQKALLRASTPFIYLNYKSDPFALFVEYLELGMEHIFSGFDHLLFVFSLLLLARSIRALLFAITAFTLAHSITLACGILGIITIGPPFIEASIALSIIFLARELIIPQETLTKKYLWIITFSFGLLHGFGFSSALSQIGLPQNEIPLSLFSFNLGIEIGQIIFVLIMGSLLFVIKRKLIHNEKLIQTSIAYGVGTIASFWFIERLMAF</sequence>
<name>A0A1W1BJ73_9ZZZZ</name>
<evidence type="ECO:0000313" key="3">
    <source>
        <dbReference type="EMBL" id="SFV75197.1"/>
    </source>
</evidence>
<keyword evidence="1" id="KW-0812">Transmembrane</keyword>